<dbReference type="OrthoDB" id="654134at2759"/>
<dbReference type="AlphaFoldDB" id="A0A9Q1KBC0"/>
<gene>
    <name evidence="2" type="ORF">Cgig2_022777</name>
</gene>
<comment type="caution">
    <text evidence="2">The sequence shown here is derived from an EMBL/GenBank/DDBJ whole genome shotgun (WGS) entry which is preliminary data.</text>
</comment>
<organism evidence="2 3">
    <name type="scientific">Carnegiea gigantea</name>
    <dbReference type="NCBI Taxonomy" id="171969"/>
    <lineage>
        <taxon>Eukaryota</taxon>
        <taxon>Viridiplantae</taxon>
        <taxon>Streptophyta</taxon>
        <taxon>Embryophyta</taxon>
        <taxon>Tracheophyta</taxon>
        <taxon>Spermatophyta</taxon>
        <taxon>Magnoliopsida</taxon>
        <taxon>eudicotyledons</taxon>
        <taxon>Gunneridae</taxon>
        <taxon>Pentapetalae</taxon>
        <taxon>Caryophyllales</taxon>
        <taxon>Cactineae</taxon>
        <taxon>Cactaceae</taxon>
        <taxon>Cactoideae</taxon>
        <taxon>Echinocereeae</taxon>
        <taxon>Carnegiea</taxon>
    </lineage>
</organism>
<evidence type="ECO:0000313" key="3">
    <source>
        <dbReference type="Proteomes" id="UP001153076"/>
    </source>
</evidence>
<dbReference type="SMART" id="SM01045">
    <property type="entry name" value="BURP"/>
    <property type="match status" value="1"/>
</dbReference>
<dbReference type="PROSITE" id="PS51277">
    <property type="entry name" value="BURP"/>
    <property type="match status" value="1"/>
</dbReference>
<feature type="domain" description="BURP" evidence="1">
    <location>
        <begin position="125"/>
        <end position="332"/>
    </location>
</feature>
<keyword evidence="3" id="KW-1185">Reference proteome</keyword>
<proteinExistence type="predicted"/>
<accession>A0A9Q1KBC0</accession>
<dbReference type="Proteomes" id="UP001153076">
    <property type="component" value="Unassembled WGS sequence"/>
</dbReference>
<dbReference type="InterPro" id="IPR004873">
    <property type="entry name" value="BURP_dom"/>
</dbReference>
<name>A0A9Q1KBC0_9CARY</name>
<dbReference type="EMBL" id="JAKOGI010000182">
    <property type="protein sequence ID" value="KAJ8440921.1"/>
    <property type="molecule type" value="Genomic_DNA"/>
</dbReference>
<dbReference type="PANTHER" id="PTHR31236:SF2">
    <property type="entry name" value="BURP DOMAIN PROTEIN RD22"/>
    <property type="match status" value="1"/>
</dbReference>
<reference evidence="2" key="1">
    <citation type="submission" date="2022-04" db="EMBL/GenBank/DDBJ databases">
        <title>Carnegiea gigantea Genome sequencing and assembly v2.</title>
        <authorList>
            <person name="Copetti D."/>
            <person name="Sanderson M.J."/>
            <person name="Burquez A."/>
            <person name="Wojciechowski M.F."/>
        </authorList>
    </citation>
    <scope>NUCLEOTIDE SEQUENCE</scope>
    <source>
        <strain evidence="2">SGP5-SGP5p</strain>
        <tissue evidence="2">Aerial part</tissue>
    </source>
</reference>
<evidence type="ECO:0000313" key="2">
    <source>
        <dbReference type="EMBL" id="KAJ8440921.1"/>
    </source>
</evidence>
<sequence>MHIVNLALLSGHTAESHSQAEAYWKAKLGNTPMPKAIIDSLEVDAQGLEAANIDESDLERMTTVYDQRYALPSKVDPSTNDEGDKIDAQGLEVTDIEKHALEMIPIFYSRRTPASTIARVGLDIFFLSNHLTHPGGKLKLHFDRGSKSKFLPFQVAKSFPFSHDKVPEILNLFSVRPDSAQAKLMKETIIGCEESAVGGEDNKYCATSLEDLVDYVVSNIGNQVKVLSTSIDKDVTTEYTIEKAQKVSSDGNFVCHKMRYPYAVFHCHKIRDTDAYVVSLIDANGQKSKAAAVCHRDTSSWNPELFNLLKIKPGSAPICHFVAADDMIWTWNDMPLTTQAQSL</sequence>
<protein>
    <recommendedName>
        <fullName evidence="1">BURP domain-containing protein</fullName>
    </recommendedName>
</protein>
<dbReference type="Pfam" id="PF03181">
    <property type="entry name" value="BURP"/>
    <property type="match status" value="1"/>
</dbReference>
<dbReference type="InterPro" id="IPR044816">
    <property type="entry name" value="BURP"/>
</dbReference>
<dbReference type="PANTHER" id="PTHR31236">
    <property type="entry name" value="BURP DOMAIN PROTEIN USPL1-LIKE"/>
    <property type="match status" value="1"/>
</dbReference>
<evidence type="ECO:0000259" key="1">
    <source>
        <dbReference type="PROSITE" id="PS51277"/>
    </source>
</evidence>